<name>A0A0L0GCH2_9EUKA</name>
<feature type="compositionally biased region" description="Low complexity" evidence="4">
    <location>
        <begin position="365"/>
        <end position="378"/>
    </location>
</feature>
<dbReference type="PROSITE" id="PS50179">
    <property type="entry name" value="VHS"/>
    <property type="match status" value="1"/>
</dbReference>
<reference evidence="7 8" key="1">
    <citation type="submission" date="2011-02" db="EMBL/GenBank/DDBJ databases">
        <title>The Genome Sequence of Sphaeroforma arctica JP610.</title>
        <authorList>
            <consortium name="The Broad Institute Genome Sequencing Platform"/>
            <person name="Russ C."/>
            <person name="Cuomo C."/>
            <person name="Young S.K."/>
            <person name="Zeng Q."/>
            <person name="Gargeya S."/>
            <person name="Alvarado L."/>
            <person name="Berlin A."/>
            <person name="Chapman S.B."/>
            <person name="Chen Z."/>
            <person name="Freedman E."/>
            <person name="Gellesch M."/>
            <person name="Goldberg J."/>
            <person name="Griggs A."/>
            <person name="Gujja S."/>
            <person name="Heilman E."/>
            <person name="Heiman D."/>
            <person name="Howarth C."/>
            <person name="Mehta T."/>
            <person name="Neiman D."/>
            <person name="Pearson M."/>
            <person name="Roberts A."/>
            <person name="Saif S."/>
            <person name="Shea T."/>
            <person name="Shenoy N."/>
            <person name="Sisk P."/>
            <person name="Stolte C."/>
            <person name="Sykes S."/>
            <person name="White J."/>
            <person name="Yandava C."/>
            <person name="Burger G."/>
            <person name="Gray M.W."/>
            <person name="Holland P.W.H."/>
            <person name="King N."/>
            <person name="Lang F.B.F."/>
            <person name="Roger A.J."/>
            <person name="Ruiz-Trillo I."/>
            <person name="Haas B."/>
            <person name="Nusbaum C."/>
            <person name="Birren B."/>
        </authorList>
    </citation>
    <scope>NUCLEOTIDE SEQUENCE [LARGE SCALE GENOMIC DNA]</scope>
    <source>
        <strain evidence="7 8">JP610</strain>
    </source>
</reference>
<feature type="compositionally biased region" description="Polar residues" evidence="4">
    <location>
        <begin position="340"/>
        <end position="352"/>
    </location>
</feature>
<organism evidence="7 8">
    <name type="scientific">Sphaeroforma arctica JP610</name>
    <dbReference type="NCBI Taxonomy" id="667725"/>
    <lineage>
        <taxon>Eukaryota</taxon>
        <taxon>Ichthyosporea</taxon>
        <taxon>Ichthyophonida</taxon>
        <taxon>Sphaeroforma</taxon>
    </lineage>
</organism>
<evidence type="ECO:0000259" key="6">
    <source>
        <dbReference type="PROSITE" id="PS50909"/>
    </source>
</evidence>
<dbReference type="Proteomes" id="UP000054560">
    <property type="component" value="Unassembled WGS sequence"/>
</dbReference>
<protein>
    <recommendedName>
        <fullName evidence="9">VHS domain-containing protein</fullName>
    </recommendedName>
</protein>
<dbReference type="SUPFAM" id="SSF89009">
    <property type="entry name" value="GAT-like domain"/>
    <property type="match status" value="1"/>
</dbReference>
<feature type="domain" description="VHS" evidence="5">
    <location>
        <begin position="33"/>
        <end position="160"/>
    </location>
</feature>
<dbReference type="GO" id="GO:0030276">
    <property type="term" value="F:clathrin binding"/>
    <property type="evidence" value="ECO:0007669"/>
    <property type="project" value="TreeGrafter"/>
</dbReference>
<keyword evidence="2" id="KW-0813">Transport</keyword>
<dbReference type="eggNOG" id="KOG1087">
    <property type="taxonomic scope" value="Eukaryota"/>
</dbReference>
<evidence type="ECO:0008006" key="9">
    <source>
        <dbReference type="Google" id="ProtNLM"/>
    </source>
</evidence>
<dbReference type="Gene3D" id="1.25.40.90">
    <property type="match status" value="1"/>
</dbReference>
<dbReference type="PROSITE" id="PS50909">
    <property type="entry name" value="GAT"/>
    <property type="match status" value="1"/>
</dbReference>
<dbReference type="GeneID" id="25902372"/>
<accession>A0A0L0GCH2</accession>
<sequence>MNLPTFSIPTNIGGFDLDVFALTTTVGKKVEQATSELLVMEDWALNLEITDRVNATDDGPGDAARAIRKRLGNNNERVVTLALNLLEACVQNCGQRFHMSMCQKDVFPSLGKVAEKKSVSGEHARRLLAEWAISFDGKRHLFPELYTVHAELLSKSIEFPEINPNTVTPIHMAEPDFAVPDTEITTQQQQSPLQPHNTSQRIVPTDAQITKLADELEIVKGNADVLDDMVNALDATDNPTDSELLSEIVETTRAMHQRVVTLISQVDNDQIMNTLLLVNDQLVHGFDEYEKKLALYQTSQKAMAPPSTAQRDTADTTKPPTTATNDPTTGEADLIVMDTPATTTPNASTVSQTEDLADDFDGLDLDTSTTTHSTNATDEMTEEDFDDFLGESKN</sequence>
<dbReference type="InterPro" id="IPR008942">
    <property type="entry name" value="ENTH_VHS"/>
</dbReference>
<dbReference type="GO" id="GO:0043130">
    <property type="term" value="F:ubiquitin binding"/>
    <property type="evidence" value="ECO:0007669"/>
    <property type="project" value="InterPro"/>
</dbReference>
<dbReference type="CDD" id="cd14233">
    <property type="entry name" value="GAT_TOM1_like"/>
    <property type="match status" value="1"/>
</dbReference>
<evidence type="ECO:0000313" key="8">
    <source>
        <dbReference type="Proteomes" id="UP000054560"/>
    </source>
</evidence>
<dbReference type="SMART" id="SM00288">
    <property type="entry name" value="VHS"/>
    <property type="match status" value="1"/>
</dbReference>
<dbReference type="PIRSF" id="PIRSF036948">
    <property type="entry name" value="TOM1"/>
    <property type="match status" value="1"/>
</dbReference>
<dbReference type="Gene3D" id="1.20.58.160">
    <property type="match status" value="1"/>
</dbReference>
<dbReference type="PANTHER" id="PTHR13856">
    <property type="entry name" value="VHS DOMAIN CONTAINING PROTEIN FAMILY"/>
    <property type="match status" value="1"/>
</dbReference>
<feature type="domain" description="GAT" evidence="6">
    <location>
        <begin position="207"/>
        <end position="294"/>
    </location>
</feature>
<evidence type="ECO:0000256" key="2">
    <source>
        <dbReference type="ARBA" id="ARBA00022448"/>
    </source>
</evidence>
<keyword evidence="3" id="KW-0653">Protein transport</keyword>
<evidence type="ECO:0000259" key="5">
    <source>
        <dbReference type="PROSITE" id="PS50179"/>
    </source>
</evidence>
<feature type="compositionally biased region" description="Acidic residues" evidence="4">
    <location>
        <begin position="355"/>
        <end position="364"/>
    </location>
</feature>
<dbReference type="InterPro" id="IPR038425">
    <property type="entry name" value="GAT_sf"/>
</dbReference>
<dbReference type="EMBL" id="KQ241675">
    <property type="protein sequence ID" value="KNC85963.1"/>
    <property type="molecule type" value="Genomic_DNA"/>
</dbReference>
<dbReference type="PANTHER" id="PTHR13856:SF137">
    <property type="entry name" value="GH05942P"/>
    <property type="match status" value="1"/>
</dbReference>
<dbReference type="Pfam" id="PF03127">
    <property type="entry name" value="GAT"/>
    <property type="match status" value="1"/>
</dbReference>
<dbReference type="InterPro" id="IPR004152">
    <property type="entry name" value="GAT_dom"/>
</dbReference>
<dbReference type="OrthoDB" id="2018246at2759"/>
<comment type="similarity">
    <text evidence="1">Belongs to the TOM1 family.</text>
</comment>
<dbReference type="RefSeq" id="XP_014159865.1">
    <property type="nucleotide sequence ID" value="XM_014304390.1"/>
</dbReference>
<dbReference type="CDD" id="cd03561">
    <property type="entry name" value="VHS"/>
    <property type="match status" value="1"/>
</dbReference>
<dbReference type="GO" id="GO:0035091">
    <property type="term" value="F:phosphatidylinositol binding"/>
    <property type="evidence" value="ECO:0007669"/>
    <property type="project" value="InterPro"/>
</dbReference>
<proteinExistence type="inferred from homology"/>
<feature type="compositionally biased region" description="Polar residues" evidence="4">
    <location>
        <begin position="300"/>
        <end position="311"/>
    </location>
</feature>
<dbReference type="GO" id="GO:0016020">
    <property type="term" value="C:membrane"/>
    <property type="evidence" value="ECO:0007669"/>
    <property type="project" value="TreeGrafter"/>
</dbReference>
<gene>
    <name evidence="7" type="ORF">SARC_01868</name>
</gene>
<dbReference type="InterPro" id="IPR002014">
    <property type="entry name" value="VHS_dom"/>
</dbReference>
<dbReference type="SUPFAM" id="SSF48464">
    <property type="entry name" value="ENTH/VHS domain"/>
    <property type="match status" value="1"/>
</dbReference>
<feature type="compositionally biased region" description="Acidic residues" evidence="4">
    <location>
        <begin position="379"/>
        <end position="394"/>
    </location>
</feature>
<evidence type="ECO:0000256" key="4">
    <source>
        <dbReference type="SAM" id="MobiDB-lite"/>
    </source>
</evidence>
<dbReference type="STRING" id="667725.A0A0L0GCH2"/>
<dbReference type="Pfam" id="PF00790">
    <property type="entry name" value="VHS"/>
    <property type="match status" value="1"/>
</dbReference>
<evidence type="ECO:0000256" key="1">
    <source>
        <dbReference type="ARBA" id="ARBA00007708"/>
    </source>
</evidence>
<keyword evidence="8" id="KW-1185">Reference proteome</keyword>
<feature type="compositionally biased region" description="Low complexity" evidence="4">
    <location>
        <begin position="316"/>
        <end position="329"/>
    </location>
</feature>
<evidence type="ECO:0000313" key="7">
    <source>
        <dbReference type="EMBL" id="KNC85963.1"/>
    </source>
</evidence>
<evidence type="ECO:0000256" key="3">
    <source>
        <dbReference type="ARBA" id="ARBA00022927"/>
    </source>
</evidence>
<dbReference type="GO" id="GO:0005768">
    <property type="term" value="C:endosome"/>
    <property type="evidence" value="ECO:0007669"/>
    <property type="project" value="TreeGrafter"/>
</dbReference>
<dbReference type="GO" id="GO:0015031">
    <property type="term" value="P:protein transport"/>
    <property type="evidence" value="ECO:0007669"/>
    <property type="project" value="UniProtKB-KW"/>
</dbReference>
<feature type="region of interest" description="Disordered" evidence="4">
    <location>
        <begin position="300"/>
        <end position="394"/>
    </location>
</feature>
<dbReference type="GO" id="GO:0007165">
    <property type="term" value="P:signal transduction"/>
    <property type="evidence" value="ECO:0007669"/>
    <property type="project" value="TreeGrafter"/>
</dbReference>
<dbReference type="AlphaFoldDB" id="A0A0L0GCH2"/>
<dbReference type="InterPro" id="IPR014645">
    <property type="entry name" value="TOM1"/>
</dbReference>